<dbReference type="AlphaFoldDB" id="A0A318V0H1"/>
<reference evidence="1 2" key="1">
    <citation type="submission" date="2018-06" db="EMBL/GenBank/DDBJ databases">
        <title>Genomic Encyclopedia of Type Strains, Phase III (KMG-III): the genomes of soil and plant-associated and newly described type strains.</title>
        <authorList>
            <person name="Whitman W."/>
        </authorList>
    </citation>
    <scope>NUCLEOTIDE SEQUENCE [LARGE SCALE GENOMIC DNA]</scope>
    <source>
        <strain evidence="1 2">CECT 7730</strain>
    </source>
</reference>
<evidence type="ECO:0000313" key="2">
    <source>
        <dbReference type="Proteomes" id="UP000247551"/>
    </source>
</evidence>
<keyword evidence="2" id="KW-1185">Reference proteome</keyword>
<proteinExistence type="predicted"/>
<sequence>MREIFLFTLEGSDNYESSKLPKMRFRLRV</sequence>
<gene>
    <name evidence="1" type="ORF">DFP75_10358</name>
</gene>
<organism evidence="1 2">
    <name type="scientific">Marinomonas alcarazii</name>
    <dbReference type="NCBI Taxonomy" id="491949"/>
    <lineage>
        <taxon>Bacteria</taxon>
        <taxon>Pseudomonadati</taxon>
        <taxon>Pseudomonadota</taxon>
        <taxon>Gammaproteobacteria</taxon>
        <taxon>Oceanospirillales</taxon>
        <taxon>Oceanospirillaceae</taxon>
        <taxon>Marinomonas</taxon>
    </lineage>
</organism>
<comment type="caution">
    <text evidence="1">The sequence shown here is derived from an EMBL/GenBank/DDBJ whole genome shotgun (WGS) entry which is preliminary data.</text>
</comment>
<dbReference type="EMBL" id="QKLW01000003">
    <property type="protein sequence ID" value="PYF82232.1"/>
    <property type="molecule type" value="Genomic_DNA"/>
</dbReference>
<accession>A0A318V0H1</accession>
<name>A0A318V0H1_9GAMM</name>
<evidence type="ECO:0000313" key="1">
    <source>
        <dbReference type="EMBL" id="PYF82232.1"/>
    </source>
</evidence>
<dbReference type="Proteomes" id="UP000247551">
    <property type="component" value="Unassembled WGS sequence"/>
</dbReference>
<protein>
    <submittedName>
        <fullName evidence="1">Uncharacterized protein</fullName>
    </submittedName>
</protein>